<dbReference type="PROSITE" id="PS50893">
    <property type="entry name" value="ABC_TRANSPORTER_2"/>
    <property type="match status" value="1"/>
</dbReference>
<evidence type="ECO:0000256" key="4">
    <source>
        <dbReference type="ARBA" id="ARBA00022840"/>
    </source>
</evidence>
<dbReference type="InterPro" id="IPR003593">
    <property type="entry name" value="AAA+_ATPase"/>
</dbReference>
<evidence type="ECO:0000256" key="1">
    <source>
        <dbReference type="ARBA" id="ARBA00005417"/>
    </source>
</evidence>
<dbReference type="InterPro" id="IPR047748">
    <property type="entry name" value="AztA-like"/>
</dbReference>
<dbReference type="Gene3D" id="3.40.50.300">
    <property type="entry name" value="P-loop containing nucleotide triphosphate hydrolases"/>
    <property type="match status" value="1"/>
</dbReference>
<comment type="similarity">
    <text evidence="1">Belongs to the ABC transporter superfamily.</text>
</comment>
<keyword evidence="2" id="KW-0813">Transport</keyword>
<dbReference type="InterPro" id="IPR050153">
    <property type="entry name" value="Metal_Ion_Import_ABC"/>
</dbReference>
<keyword evidence="3" id="KW-0547">Nucleotide-binding</keyword>
<dbReference type="GO" id="GO:0006829">
    <property type="term" value="P:zinc ion transport"/>
    <property type="evidence" value="ECO:0007669"/>
    <property type="project" value="UniProtKB-KW"/>
</dbReference>
<comment type="caution">
    <text evidence="8">The sequence shown here is derived from an EMBL/GenBank/DDBJ whole genome shotgun (WGS) entry which is preliminary data.</text>
</comment>
<keyword evidence="6" id="KW-0406">Ion transport</keyword>
<keyword evidence="4 8" id="KW-0067">ATP-binding</keyword>
<keyword evidence="9" id="KW-1185">Reference proteome</keyword>
<evidence type="ECO:0000313" key="8">
    <source>
        <dbReference type="EMBL" id="KAA0970649.1"/>
    </source>
</evidence>
<keyword evidence="5" id="KW-0862">Zinc</keyword>
<gene>
    <name evidence="8" type="ORF">FPY71_09130</name>
</gene>
<name>A0A5B0DZK4_9HYPH</name>
<proteinExistence type="inferred from homology"/>
<dbReference type="InterPro" id="IPR027417">
    <property type="entry name" value="P-loop_NTPase"/>
</dbReference>
<dbReference type="PANTHER" id="PTHR42734">
    <property type="entry name" value="METAL TRANSPORT SYSTEM ATP-BINDING PROTEIN TM_0124-RELATED"/>
    <property type="match status" value="1"/>
</dbReference>
<evidence type="ECO:0000256" key="6">
    <source>
        <dbReference type="ARBA" id="ARBA00023065"/>
    </source>
</evidence>
<dbReference type="Pfam" id="PF00005">
    <property type="entry name" value="ABC_tran"/>
    <property type="match status" value="1"/>
</dbReference>
<dbReference type="GO" id="GO:0016887">
    <property type="term" value="F:ATP hydrolysis activity"/>
    <property type="evidence" value="ECO:0007669"/>
    <property type="project" value="InterPro"/>
</dbReference>
<dbReference type="SUPFAM" id="SSF52540">
    <property type="entry name" value="P-loop containing nucleoside triphosphate hydrolases"/>
    <property type="match status" value="1"/>
</dbReference>
<protein>
    <submittedName>
        <fullName evidence="8">Metal ABC transporter ATP-binding protein</fullName>
    </submittedName>
</protein>
<dbReference type="AlphaFoldDB" id="A0A5B0DZK4"/>
<dbReference type="PANTHER" id="PTHR42734:SF5">
    <property type="entry name" value="IRON TRANSPORT SYSTEM ATP-BINDING PROTEIN HI_0361-RELATED"/>
    <property type="match status" value="1"/>
</dbReference>
<dbReference type="GO" id="GO:0005524">
    <property type="term" value="F:ATP binding"/>
    <property type="evidence" value="ECO:0007669"/>
    <property type="project" value="UniProtKB-KW"/>
</dbReference>
<dbReference type="NCBIfam" id="NF040873">
    <property type="entry name" value="AztA"/>
    <property type="match status" value="1"/>
</dbReference>
<keyword evidence="5" id="KW-0864">Zinc transport</keyword>
<dbReference type="Proteomes" id="UP000324738">
    <property type="component" value="Unassembled WGS sequence"/>
</dbReference>
<evidence type="ECO:0000313" key="9">
    <source>
        <dbReference type="Proteomes" id="UP000324738"/>
    </source>
</evidence>
<dbReference type="SMART" id="SM00382">
    <property type="entry name" value="AAA"/>
    <property type="match status" value="1"/>
</dbReference>
<dbReference type="InterPro" id="IPR003439">
    <property type="entry name" value="ABC_transporter-like_ATP-bd"/>
</dbReference>
<feature type="domain" description="ABC transporter" evidence="7">
    <location>
        <begin position="6"/>
        <end position="231"/>
    </location>
</feature>
<reference evidence="8 9" key="1">
    <citation type="submission" date="2019-08" db="EMBL/GenBank/DDBJ databases">
        <title>Aureimonas fodiniaquatilis sp. nov., isolated from a coal mine wastewater.</title>
        <authorList>
            <person name="Kim W."/>
        </authorList>
    </citation>
    <scope>NUCLEOTIDE SEQUENCE [LARGE SCALE GENOMIC DNA]</scope>
    <source>
        <strain evidence="8 9">CAU 1482</strain>
    </source>
</reference>
<evidence type="ECO:0000256" key="5">
    <source>
        <dbReference type="ARBA" id="ARBA00022906"/>
    </source>
</evidence>
<dbReference type="EMBL" id="VTWH01000002">
    <property type="protein sequence ID" value="KAA0970649.1"/>
    <property type="molecule type" value="Genomic_DNA"/>
</dbReference>
<accession>A0A5B0DZK4</accession>
<evidence type="ECO:0000256" key="3">
    <source>
        <dbReference type="ARBA" id="ARBA00022741"/>
    </source>
</evidence>
<dbReference type="OrthoDB" id="9806726at2"/>
<evidence type="ECO:0000259" key="7">
    <source>
        <dbReference type="PROSITE" id="PS50893"/>
    </source>
</evidence>
<dbReference type="RefSeq" id="WP_149299816.1">
    <property type="nucleotide sequence ID" value="NZ_VTWH01000002.1"/>
</dbReference>
<organism evidence="8 9">
    <name type="scientific">Aureimonas fodinaquatilis</name>
    <dbReference type="NCBI Taxonomy" id="2565783"/>
    <lineage>
        <taxon>Bacteria</taxon>
        <taxon>Pseudomonadati</taxon>
        <taxon>Pseudomonadota</taxon>
        <taxon>Alphaproteobacteria</taxon>
        <taxon>Hyphomicrobiales</taxon>
        <taxon>Aurantimonadaceae</taxon>
        <taxon>Aureimonas</taxon>
    </lineage>
</organism>
<dbReference type="CDD" id="cd03235">
    <property type="entry name" value="ABC_Metallic_Cations"/>
    <property type="match status" value="1"/>
</dbReference>
<sequence>MSETCLTFDRLALGYDRRVVLHDLTGELCKGSLTAVVGANGSGKSTLMKAVAGILQPMSGLCRHDASRIAYLPQQAELDRSFPAQVHELVGLGLWPKRGLLGWHTKQDKLAIVRALHAVGMDGLENTPIDALSGGQLQRCLFARVILQDAGLILLDEPFNAVDSATTADLVRLIRHWHAEGRTIMVVVHDIELVRRHFPQTLLLAGQPIAWGETADVLCEKNLRLARQVEMDRVAAAQNAFCASGHYAQAAQS</sequence>
<evidence type="ECO:0000256" key="2">
    <source>
        <dbReference type="ARBA" id="ARBA00022448"/>
    </source>
</evidence>